<dbReference type="PROSITE" id="PS51257">
    <property type="entry name" value="PROKAR_LIPOPROTEIN"/>
    <property type="match status" value="1"/>
</dbReference>
<dbReference type="Pfam" id="PF03180">
    <property type="entry name" value="Lipoprotein_9"/>
    <property type="match status" value="1"/>
</dbReference>
<protein>
    <recommendedName>
        <fullName evidence="6">Lipoprotein</fullName>
    </recommendedName>
</protein>
<dbReference type="AlphaFoldDB" id="A0A9D2K9R0"/>
<evidence type="ECO:0000256" key="2">
    <source>
        <dbReference type="ARBA" id="ARBA00022729"/>
    </source>
</evidence>
<comment type="subcellular location">
    <subcellularLocation>
        <location evidence="1">Membrane</location>
        <topology evidence="1">Lipid-anchor</topology>
    </subcellularLocation>
</comment>
<name>A0A9D2K9R0_9BACT</name>
<evidence type="ECO:0000313" key="9">
    <source>
        <dbReference type="Proteomes" id="UP000824176"/>
    </source>
</evidence>
<comment type="caution">
    <text evidence="8">The sequence shown here is derived from an EMBL/GenBank/DDBJ whole genome shotgun (WGS) entry which is preliminary data.</text>
</comment>
<dbReference type="PIRSF" id="PIRSF002854">
    <property type="entry name" value="MetQ"/>
    <property type="match status" value="1"/>
</dbReference>
<gene>
    <name evidence="8" type="ORF">H9804_01260</name>
</gene>
<evidence type="ECO:0000313" key="8">
    <source>
        <dbReference type="EMBL" id="HIZ88549.1"/>
    </source>
</evidence>
<keyword evidence="2" id="KW-0732">Signal</keyword>
<keyword evidence="3" id="KW-0472">Membrane</keyword>
<reference evidence="8" key="2">
    <citation type="submission" date="2021-04" db="EMBL/GenBank/DDBJ databases">
        <authorList>
            <person name="Gilroy R."/>
        </authorList>
    </citation>
    <scope>NUCLEOTIDE SEQUENCE</scope>
    <source>
        <strain evidence="8">ChiW4-1371</strain>
    </source>
</reference>
<evidence type="ECO:0000256" key="3">
    <source>
        <dbReference type="ARBA" id="ARBA00023136"/>
    </source>
</evidence>
<sequence>MKKILLVLSFAALALAGCKKQAQTDEIIIGASPAPHAEILRAAMPYFEKAGLKVKILEINDYIVPNTALDSGDIKANYMQHEPYLINFNEKNKLKNKLVSAGKIHFEPLGVYAGKSSDLKNIQNGATIGIPSDPTNGARALLLLDSLGILTVNKDKGFTITELDITDNPKNIKIKAMEAAQLPVSLPDLDFAVINGNYALGAGVIDKVITTESKDSKSAQTFANIVAVRESDLQDEKIKKIVEILKSEPVKQYIKDTYKGVVIPLD</sequence>
<accession>A0A9D2K9R0</accession>
<evidence type="ECO:0000256" key="5">
    <source>
        <dbReference type="ARBA" id="ARBA00023288"/>
    </source>
</evidence>
<dbReference type="PANTHER" id="PTHR30429:SF0">
    <property type="entry name" value="METHIONINE-BINDING LIPOPROTEIN METQ"/>
    <property type="match status" value="1"/>
</dbReference>
<dbReference type="SUPFAM" id="SSF53850">
    <property type="entry name" value="Periplasmic binding protein-like II"/>
    <property type="match status" value="1"/>
</dbReference>
<evidence type="ECO:0000256" key="6">
    <source>
        <dbReference type="PIRNR" id="PIRNR002854"/>
    </source>
</evidence>
<reference evidence="8" key="1">
    <citation type="journal article" date="2021" name="PeerJ">
        <title>Extensive microbial diversity within the chicken gut microbiome revealed by metagenomics and culture.</title>
        <authorList>
            <person name="Gilroy R."/>
            <person name="Ravi A."/>
            <person name="Getino M."/>
            <person name="Pursley I."/>
            <person name="Horton D.L."/>
            <person name="Alikhan N.F."/>
            <person name="Baker D."/>
            <person name="Gharbi K."/>
            <person name="Hall N."/>
            <person name="Watson M."/>
            <person name="Adriaenssens E.M."/>
            <person name="Foster-Nyarko E."/>
            <person name="Jarju S."/>
            <person name="Secka A."/>
            <person name="Antonio M."/>
            <person name="Oren A."/>
            <person name="Chaudhuri R.R."/>
            <person name="La Ragione R."/>
            <person name="Hildebrand F."/>
            <person name="Pallen M.J."/>
        </authorList>
    </citation>
    <scope>NUCLEOTIDE SEQUENCE</scope>
    <source>
        <strain evidence="8">ChiW4-1371</strain>
    </source>
</reference>
<feature type="lipid moiety-binding region" description="S-diacylglycerol cysteine" evidence="7">
    <location>
        <position position="18"/>
    </location>
</feature>
<dbReference type="PANTHER" id="PTHR30429">
    <property type="entry name" value="D-METHIONINE-BINDING LIPOPROTEIN METQ"/>
    <property type="match status" value="1"/>
</dbReference>
<dbReference type="EMBL" id="DXAQ01000018">
    <property type="protein sequence ID" value="HIZ88549.1"/>
    <property type="molecule type" value="Genomic_DNA"/>
</dbReference>
<evidence type="ECO:0000256" key="1">
    <source>
        <dbReference type="ARBA" id="ARBA00004635"/>
    </source>
</evidence>
<keyword evidence="5 6" id="KW-0449">Lipoprotein</keyword>
<evidence type="ECO:0000256" key="4">
    <source>
        <dbReference type="ARBA" id="ARBA00023139"/>
    </source>
</evidence>
<dbReference type="GO" id="GO:0016020">
    <property type="term" value="C:membrane"/>
    <property type="evidence" value="ECO:0007669"/>
    <property type="project" value="UniProtKB-SubCell"/>
</dbReference>
<proteinExistence type="inferred from homology"/>
<organism evidence="8 9">
    <name type="scientific">Candidatus Mucispirillum faecigallinarum</name>
    <dbReference type="NCBI Taxonomy" id="2838699"/>
    <lineage>
        <taxon>Bacteria</taxon>
        <taxon>Pseudomonadati</taxon>
        <taxon>Deferribacterota</taxon>
        <taxon>Deferribacteres</taxon>
        <taxon>Deferribacterales</taxon>
        <taxon>Mucispirillaceae</taxon>
        <taxon>Mucispirillum</taxon>
    </lineage>
</organism>
<dbReference type="InterPro" id="IPR004872">
    <property type="entry name" value="Lipoprotein_NlpA"/>
</dbReference>
<comment type="similarity">
    <text evidence="6">Belongs to the nlpA lipoprotein family.</text>
</comment>
<keyword evidence="4" id="KW-0564">Palmitate</keyword>
<dbReference type="Gene3D" id="3.40.190.10">
    <property type="entry name" value="Periplasmic binding protein-like II"/>
    <property type="match status" value="2"/>
</dbReference>
<dbReference type="Proteomes" id="UP000824176">
    <property type="component" value="Unassembled WGS sequence"/>
</dbReference>
<evidence type="ECO:0000256" key="7">
    <source>
        <dbReference type="PIRSR" id="PIRSR002854-1"/>
    </source>
</evidence>